<proteinExistence type="predicted"/>
<organism evidence="1 2">
    <name type="scientific">Plasmodium malariae</name>
    <dbReference type="NCBI Taxonomy" id="5858"/>
    <lineage>
        <taxon>Eukaryota</taxon>
        <taxon>Sar</taxon>
        <taxon>Alveolata</taxon>
        <taxon>Apicomplexa</taxon>
        <taxon>Aconoidasida</taxon>
        <taxon>Haemosporida</taxon>
        <taxon>Plasmodiidae</taxon>
        <taxon>Plasmodium</taxon>
        <taxon>Plasmodium (Plasmodium)</taxon>
    </lineage>
</organism>
<evidence type="ECO:0000313" key="2">
    <source>
        <dbReference type="Proteomes" id="UP000078597"/>
    </source>
</evidence>
<evidence type="ECO:0000313" key="1">
    <source>
        <dbReference type="EMBL" id="SBS98805.1"/>
    </source>
</evidence>
<dbReference type="AlphaFoldDB" id="A0A1A8X0P2"/>
<accession>A0A1A8X0P2</accession>
<dbReference type="EMBL" id="FLQW01005297">
    <property type="protein sequence ID" value="SBS98805.1"/>
    <property type="molecule type" value="Genomic_DNA"/>
</dbReference>
<sequence>MMSKFNGSIIVELKEQIPNNGLNGKKDISNNEGETINRKNNLMEIHQCILEEENKIRKIKHVILKQKIIQSN</sequence>
<reference evidence="2" key="1">
    <citation type="submission" date="2016-05" db="EMBL/GenBank/DDBJ databases">
        <authorList>
            <person name="Naeem Raeece"/>
        </authorList>
    </citation>
    <scope>NUCLEOTIDE SEQUENCE [LARGE SCALE GENOMIC DNA]</scope>
</reference>
<dbReference type="Proteomes" id="UP000078597">
    <property type="component" value="Unassembled WGS sequence"/>
</dbReference>
<protein>
    <submittedName>
        <fullName evidence="1">Uncharacterized protein</fullName>
    </submittedName>
</protein>
<gene>
    <name evidence="1" type="ORF">PMALA_065180</name>
</gene>
<name>A0A1A8X0P2_PLAMA</name>